<dbReference type="OMA" id="AWMQRIT"/>
<dbReference type="InterPro" id="IPR004045">
    <property type="entry name" value="Glutathione_S-Trfase_N"/>
</dbReference>
<dbReference type="Pfam" id="PF02798">
    <property type="entry name" value="GST_N"/>
    <property type="match status" value="1"/>
</dbReference>
<dbReference type="AlphaFoldDB" id="S3D663"/>
<organism evidence="7 8">
    <name type="scientific">Glarea lozoyensis (strain ATCC 20868 / MF5171)</name>
    <dbReference type="NCBI Taxonomy" id="1116229"/>
    <lineage>
        <taxon>Eukaryota</taxon>
        <taxon>Fungi</taxon>
        <taxon>Dikarya</taxon>
        <taxon>Ascomycota</taxon>
        <taxon>Pezizomycotina</taxon>
        <taxon>Leotiomycetes</taxon>
        <taxon>Helotiales</taxon>
        <taxon>Helotiaceae</taxon>
        <taxon>Glarea</taxon>
    </lineage>
</organism>
<dbReference type="KEGG" id="glz:GLAREA_06975"/>
<dbReference type="Gene3D" id="1.20.1050.10">
    <property type="match status" value="1"/>
</dbReference>
<dbReference type="InterPro" id="IPR036282">
    <property type="entry name" value="Glutathione-S-Trfase_C_sf"/>
</dbReference>
<evidence type="ECO:0000259" key="6">
    <source>
        <dbReference type="PROSITE" id="PS50405"/>
    </source>
</evidence>
<feature type="domain" description="GST C-terminal" evidence="6">
    <location>
        <begin position="88"/>
        <end position="227"/>
    </location>
</feature>
<dbReference type="InterPro" id="IPR040079">
    <property type="entry name" value="Glutathione_S-Trfase"/>
</dbReference>
<evidence type="ECO:0000259" key="5">
    <source>
        <dbReference type="PROSITE" id="PS50404"/>
    </source>
</evidence>
<dbReference type="Proteomes" id="UP000016922">
    <property type="component" value="Unassembled WGS sequence"/>
</dbReference>
<dbReference type="HOGENOM" id="CLU_011226_5_1_1"/>
<dbReference type="PROSITE" id="PS50404">
    <property type="entry name" value="GST_NTER"/>
    <property type="match status" value="1"/>
</dbReference>
<dbReference type="EMBL" id="KE145357">
    <property type="protein sequence ID" value="EPE33962.1"/>
    <property type="molecule type" value="Genomic_DNA"/>
</dbReference>
<keyword evidence="8" id="KW-1185">Reference proteome</keyword>
<dbReference type="FunFam" id="3.40.30.10:FF:000039">
    <property type="entry name" value="Glutathione S-transferase domain"/>
    <property type="match status" value="1"/>
</dbReference>
<dbReference type="PANTHER" id="PTHR43900">
    <property type="entry name" value="GLUTATHIONE S-TRANSFERASE RHO"/>
    <property type="match status" value="1"/>
</dbReference>
<dbReference type="Gene3D" id="3.40.30.10">
    <property type="entry name" value="Glutaredoxin"/>
    <property type="match status" value="1"/>
</dbReference>
<evidence type="ECO:0000256" key="1">
    <source>
        <dbReference type="ARBA" id="ARBA00012452"/>
    </source>
</evidence>
<comment type="similarity">
    <text evidence="4">Belongs to the GST superfamily.</text>
</comment>
<dbReference type="InterPro" id="IPR010987">
    <property type="entry name" value="Glutathione-S-Trfase_C-like"/>
</dbReference>
<dbReference type="SUPFAM" id="SSF52833">
    <property type="entry name" value="Thioredoxin-like"/>
    <property type="match status" value="1"/>
</dbReference>
<dbReference type="GO" id="GO:0006749">
    <property type="term" value="P:glutathione metabolic process"/>
    <property type="evidence" value="ECO:0007669"/>
    <property type="project" value="TreeGrafter"/>
</dbReference>
<gene>
    <name evidence="7" type="ORF">GLAREA_06975</name>
</gene>
<dbReference type="OrthoDB" id="249703at2759"/>
<dbReference type="eggNOG" id="KOG0867">
    <property type="taxonomic scope" value="Eukaryota"/>
</dbReference>
<protein>
    <recommendedName>
        <fullName evidence="1">glutathione transferase</fullName>
        <ecNumber evidence="1">2.5.1.18</ecNumber>
    </recommendedName>
</protein>
<dbReference type="RefSeq" id="XP_008079114.1">
    <property type="nucleotide sequence ID" value="XM_008080923.1"/>
</dbReference>
<sequence>MVLTLYGSAMSTARVHVVLLELALEYKHIPIDISKGEQKHPSYMKMQPFGKVPVLDDDGLVIYESRAICRYLARKYQSGTKFMPDDDDFEAYAKFEQAASIEISYVASAAECIGTEMVIKKSSPPLWLFPPFPSSLFPLPPLSINSHAHRYQNLGPPDLQRVAQAEADLRAVFKVYEDILGKQRYLAGDEISLVDLFHLPHLEALWVGGYEGIWGGVWEGGGVVGEG</sequence>
<dbReference type="GeneID" id="19466028"/>
<dbReference type="SFLD" id="SFLDG00358">
    <property type="entry name" value="Main_(cytGST)"/>
    <property type="match status" value="1"/>
</dbReference>
<evidence type="ECO:0000256" key="4">
    <source>
        <dbReference type="RuleBase" id="RU003494"/>
    </source>
</evidence>
<dbReference type="GO" id="GO:0004364">
    <property type="term" value="F:glutathione transferase activity"/>
    <property type="evidence" value="ECO:0007669"/>
    <property type="project" value="UniProtKB-EC"/>
</dbReference>
<evidence type="ECO:0000313" key="8">
    <source>
        <dbReference type="Proteomes" id="UP000016922"/>
    </source>
</evidence>
<feature type="domain" description="GST N-terminal" evidence="5">
    <location>
        <begin position="1"/>
        <end position="80"/>
    </location>
</feature>
<dbReference type="InterPro" id="IPR004046">
    <property type="entry name" value="GST_C"/>
</dbReference>
<dbReference type="SUPFAM" id="SSF47616">
    <property type="entry name" value="GST C-terminal domain-like"/>
    <property type="match status" value="1"/>
</dbReference>
<dbReference type="InterPro" id="IPR036249">
    <property type="entry name" value="Thioredoxin-like_sf"/>
</dbReference>
<dbReference type="PANTHER" id="PTHR43900:SF3">
    <property type="entry name" value="GLUTATHIONE S-TRANSFERASE RHO"/>
    <property type="match status" value="1"/>
</dbReference>
<accession>S3D663</accession>
<dbReference type="GO" id="GO:0005737">
    <property type="term" value="C:cytoplasm"/>
    <property type="evidence" value="ECO:0007669"/>
    <property type="project" value="TreeGrafter"/>
</dbReference>
<dbReference type="EC" id="2.5.1.18" evidence="1"/>
<name>S3D663_GLAL2</name>
<dbReference type="GO" id="GO:0043295">
    <property type="term" value="F:glutathione binding"/>
    <property type="evidence" value="ECO:0007669"/>
    <property type="project" value="TreeGrafter"/>
</dbReference>
<comment type="catalytic activity">
    <reaction evidence="3">
        <text>RX + glutathione = an S-substituted glutathione + a halide anion + H(+)</text>
        <dbReference type="Rhea" id="RHEA:16437"/>
        <dbReference type="ChEBI" id="CHEBI:15378"/>
        <dbReference type="ChEBI" id="CHEBI:16042"/>
        <dbReference type="ChEBI" id="CHEBI:17792"/>
        <dbReference type="ChEBI" id="CHEBI:57925"/>
        <dbReference type="ChEBI" id="CHEBI:90779"/>
        <dbReference type="EC" id="2.5.1.18"/>
    </reaction>
</comment>
<evidence type="ECO:0000256" key="3">
    <source>
        <dbReference type="ARBA" id="ARBA00047960"/>
    </source>
</evidence>
<dbReference type="SFLD" id="SFLDS00019">
    <property type="entry name" value="Glutathione_Transferase_(cytos"/>
    <property type="match status" value="1"/>
</dbReference>
<dbReference type="Pfam" id="PF00043">
    <property type="entry name" value="GST_C"/>
    <property type="match status" value="1"/>
</dbReference>
<proteinExistence type="inferred from homology"/>
<evidence type="ECO:0000256" key="2">
    <source>
        <dbReference type="ARBA" id="ARBA00022679"/>
    </source>
</evidence>
<dbReference type="PROSITE" id="PS50405">
    <property type="entry name" value="GST_CTER"/>
    <property type="match status" value="1"/>
</dbReference>
<reference evidence="7 8" key="1">
    <citation type="journal article" date="2013" name="BMC Genomics">
        <title>Genomics-driven discovery of the pneumocandin biosynthetic gene cluster in the fungus Glarea lozoyensis.</title>
        <authorList>
            <person name="Chen L."/>
            <person name="Yue Q."/>
            <person name="Zhang X."/>
            <person name="Xiang M."/>
            <person name="Wang C."/>
            <person name="Li S."/>
            <person name="Che Y."/>
            <person name="Ortiz-Lopez F.J."/>
            <person name="Bills G.F."/>
            <person name="Liu X."/>
            <person name="An Z."/>
        </authorList>
    </citation>
    <scope>NUCLEOTIDE SEQUENCE [LARGE SCALE GENOMIC DNA]</scope>
    <source>
        <strain evidence="8">ATCC 20868 / MF5171</strain>
    </source>
</reference>
<keyword evidence="2" id="KW-0808">Transferase</keyword>
<dbReference type="STRING" id="1116229.S3D663"/>
<evidence type="ECO:0000313" key="7">
    <source>
        <dbReference type="EMBL" id="EPE33962.1"/>
    </source>
</evidence>